<dbReference type="PROSITE" id="PS00028">
    <property type="entry name" value="ZINC_FINGER_C2H2_1"/>
    <property type="match status" value="1"/>
</dbReference>
<dbReference type="CDD" id="cd01453">
    <property type="entry name" value="vWA_transcription_factor_IIH_type"/>
    <property type="match status" value="1"/>
</dbReference>
<dbReference type="InterPro" id="IPR013083">
    <property type="entry name" value="Znf_RING/FYVE/PHD"/>
</dbReference>
<dbReference type="GO" id="GO:0006351">
    <property type="term" value="P:DNA-templated transcription"/>
    <property type="evidence" value="ECO:0007669"/>
    <property type="project" value="InterPro"/>
</dbReference>
<dbReference type="SMART" id="SM01047">
    <property type="entry name" value="C1_4"/>
    <property type="match status" value="1"/>
</dbReference>
<reference evidence="16" key="1">
    <citation type="submission" date="2023-10" db="EMBL/GenBank/DDBJ databases">
        <title>Genome assemblies of two species of porcelain crab, Petrolisthes cinctipes and Petrolisthes manimaculis (Anomura: Porcellanidae).</title>
        <authorList>
            <person name="Angst P."/>
        </authorList>
    </citation>
    <scope>NUCLEOTIDE SEQUENCE</scope>
    <source>
        <strain evidence="16">PB745_01</strain>
        <tissue evidence="16">Gill</tissue>
    </source>
</reference>
<evidence type="ECO:0000256" key="2">
    <source>
        <dbReference type="ARBA" id="ARBA00006092"/>
    </source>
</evidence>
<evidence type="ECO:0000256" key="9">
    <source>
        <dbReference type="ARBA" id="ARBA00023204"/>
    </source>
</evidence>
<evidence type="ECO:0000256" key="13">
    <source>
        <dbReference type="PROSITE-ProRule" id="PRU00042"/>
    </source>
</evidence>
<dbReference type="Pfam" id="PF04056">
    <property type="entry name" value="Ssl1"/>
    <property type="match status" value="1"/>
</dbReference>
<keyword evidence="3 11" id="KW-0479">Metal-binding</keyword>
<dbReference type="Pfam" id="PF07975">
    <property type="entry name" value="C1_4"/>
    <property type="match status" value="1"/>
</dbReference>
<dbReference type="AlphaFoldDB" id="A0AAE1FPW6"/>
<dbReference type="InterPro" id="IPR046349">
    <property type="entry name" value="C1-like_sf"/>
</dbReference>
<evidence type="ECO:0000259" key="15">
    <source>
        <dbReference type="PROSITE" id="PS50234"/>
    </source>
</evidence>
<organism evidence="16 17">
    <name type="scientific">Petrolisthes cinctipes</name>
    <name type="common">Flat porcelain crab</name>
    <dbReference type="NCBI Taxonomy" id="88211"/>
    <lineage>
        <taxon>Eukaryota</taxon>
        <taxon>Metazoa</taxon>
        <taxon>Ecdysozoa</taxon>
        <taxon>Arthropoda</taxon>
        <taxon>Crustacea</taxon>
        <taxon>Multicrustacea</taxon>
        <taxon>Malacostraca</taxon>
        <taxon>Eumalacostraca</taxon>
        <taxon>Eucarida</taxon>
        <taxon>Decapoda</taxon>
        <taxon>Pleocyemata</taxon>
        <taxon>Anomura</taxon>
        <taxon>Galatheoidea</taxon>
        <taxon>Porcellanidae</taxon>
        <taxon>Petrolisthes</taxon>
    </lineage>
</organism>
<dbReference type="GO" id="GO:0006357">
    <property type="term" value="P:regulation of transcription by RNA polymerase II"/>
    <property type="evidence" value="ECO:0007669"/>
    <property type="project" value="TreeGrafter"/>
</dbReference>
<dbReference type="SUPFAM" id="SSF57889">
    <property type="entry name" value="Cysteine-rich domain"/>
    <property type="match status" value="1"/>
</dbReference>
<evidence type="ECO:0000256" key="11">
    <source>
        <dbReference type="PIRNR" id="PIRNR015919"/>
    </source>
</evidence>
<comment type="similarity">
    <text evidence="2 11">Belongs to the GTF2H2 family.</text>
</comment>
<dbReference type="FunFam" id="3.40.50.410:FF:000015">
    <property type="entry name" value="General transcription factor IIH subunit 2"/>
    <property type="match status" value="1"/>
</dbReference>
<evidence type="ECO:0000256" key="4">
    <source>
        <dbReference type="ARBA" id="ARBA00022763"/>
    </source>
</evidence>
<keyword evidence="10 11" id="KW-0539">Nucleus</keyword>
<name>A0AAE1FPW6_PETCI</name>
<dbReference type="GO" id="GO:0005675">
    <property type="term" value="C:transcription factor TFIIH holo complex"/>
    <property type="evidence" value="ECO:0007669"/>
    <property type="project" value="UniProtKB-UniRule"/>
</dbReference>
<feature type="domain" description="VWFA" evidence="15">
    <location>
        <begin position="88"/>
        <end position="267"/>
    </location>
</feature>
<comment type="caution">
    <text evidence="16">The sequence shown here is derived from an EMBL/GenBank/DDBJ whole genome shotgun (WGS) entry which is preliminary data.</text>
</comment>
<dbReference type="GO" id="GO:0006289">
    <property type="term" value="P:nucleotide-excision repair"/>
    <property type="evidence" value="ECO:0007669"/>
    <property type="project" value="UniProtKB-UniRule"/>
</dbReference>
<dbReference type="SUPFAM" id="SSF53300">
    <property type="entry name" value="vWA-like"/>
    <property type="match status" value="1"/>
</dbReference>
<dbReference type="PIRSF" id="PIRSF015919">
    <property type="entry name" value="TFIIH_SSL1"/>
    <property type="match status" value="1"/>
</dbReference>
<accession>A0AAE1FPW6</accession>
<evidence type="ECO:0000313" key="17">
    <source>
        <dbReference type="Proteomes" id="UP001286313"/>
    </source>
</evidence>
<dbReference type="InterPro" id="IPR036465">
    <property type="entry name" value="vWFA_dom_sf"/>
</dbReference>
<dbReference type="InterPro" id="IPR013087">
    <property type="entry name" value="Znf_C2H2_type"/>
</dbReference>
<dbReference type="NCBIfam" id="TIGR00622">
    <property type="entry name" value="ssl1"/>
    <property type="match status" value="1"/>
</dbReference>
<dbReference type="Gene3D" id="3.30.40.10">
    <property type="entry name" value="Zinc/RING finger domain, C3HC4 (zinc finger)"/>
    <property type="match status" value="1"/>
</dbReference>
<dbReference type="PANTHER" id="PTHR12695:SF2">
    <property type="entry name" value="GENERAL TRANSCRIPTION FACTOR IIH SUBUNIT 2-RELATED"/>
    <property type="match status" value="1"/>
</dbReference>
<dbReference type="InterPro" id="IPR002035">
    <property type="entry name" value="VWF_A"/>
</dbReference>
<evidence type="ECO:0000256" key="8">
    <source>
        <dbReference type="ARBA" id="ARBA00023163"/>
    </source>
</evidence>
<evidence type="ECO:0000256" key="3">
    <source>
        <dbReference type="ARBA" id="ARBA00022723"/>
    </source>
</evidence>
<dbReference type="GO" id="GO:0000439">
    <property type="term" value="C:transcription factor TFIIH core complex"/>
    <property type="evidence" value="ECO:0007669"/>
    <property type="project" value="InterPro"/>
</dbReference>
<dbReference type="InterPro" id="IPR007198">
    <property type="entry name" value="Ssl1-like"/>
</dbReference>
<dbReference type="GO" id="GO:0008270">
    <property type="term" value="F:zinc ion binding"/>
    <property type="evidence" value="ECO:0007669"/>
    <property type="project" value="UniProtKB-UniRule"/>
</dbReference>
<dbReference type="InterPro" id="IPR012170">
    <property type="entry name" value="TFIIH_SSL1/p44"/>
</dbReference>
<keyword evidence="7 11" id="KW-0805">Transcription regulation</keyword>
<evidence type="ECO:0000259" key="14">
    <source>
        <dbReference type="PROSITE" id="PS50157"/>
    </source>
</evidence>
<keyword evidence="4" id="KW-0227">DNA damage</keyword>
<dbReference type="PROSITE" id="PS50234">
    <property type="entry name" value="VWFA"/>
    <property type="match status" value="1"/>
</dbReference>
<dbReference type="Gene3D" id="3.40.50.410">
    <property type="entry name" value="von Willebrand factor, type A domain"/>
    <property type="match status" value="1"/>
</dbReference>
<dbReference type="PROSITE" id="PS50157">
    <property type="entry name" value="ZINC_FINGER_C2H2_2"/>
    <property type="match status" value="1"/>
</dbReference>
<dbReference type="PANTHER" id="PTHR12695">
    <property type="entry name" value="GENERAL TRANSCRIPTION FACTOR IIH SUBUNIT 2"/>
    <property type="match status" value="1"/>
</dbReference>
<evidence type="ECO:0000256" key="1">
    <source>
        <dbReference type="ARBA" id="ARBA00004123"/>
    </source>
</evidence>
<gene>
    <name evidence="16" type="ORF">Pcinc_017131</name>
</gene>
<evidence type="ECO:0000256" key="6">
    <source>
        <dbReference type="ARBA" id="ARBA00022833"/>
    </source>
</evidence>
<keyword evidence="6 11" id="KW-0862">Zinc</keyword>
<feature type="zinc finger region" description="C4-type" evidence="12">
    <location>
        <begin position="312"/>
        <end position="329"/>
    </location>
</feature>
<dbReference type="InterPro" id="IPR004595">
    <property type="entry name" value="TFIIH_C1-like_dom"/>
</dbReference>
<dbReference type="EMBL" id="JAWQEG010001573">
    <property type="protein sequence ID" value="KAK3878220.1"/>
    <property type="molecule type" value="Genomic_DNA"/>
</dbReference>
<feature type="domain" description="C2H2-type" evidence="14">
    <location>
        <begin position="382"/>
        <end position="405"/>
    </location>
</feature>
<protein>
    <recommendedName>
        <fullName evidence="11">General transcription factor IIH subunit</fullName>
    </recommendedName>
</protein>
<sequence>MRVDWVRQGREGYCIDEIIHCNHFTTMIQEEDDPKEYRWESGYEKTWEALQEDESGRLEPSVTEMIQRAKRRKLLEREASVRLGIMRHVYVILDLSQAMNEQDLKPTRQICTLKILDDFIKEFHDQNPISQLGIITTQNKMAKRHSDLSNNPQRHLDCIKKMHKMPCKGEPSLQNSLEVALSSLKHLPPHTSREVLIIFAALTSCDPGEVGATLQKVKEGNIRVSVVGLAAELHVCREITKETGGSYSISINDLHLKQLIDEHLEPPPASVKMDHTLIKVGFPHQVNADAKPALCMCHLDDLPPLNTQGYYCPQCTAKYCDLPAECRVCGLMLVTAPHLARSYRHLFPLKHYSEIPLEESSAKLCYGCQKIFITGAADKYVYKCRNCQQVFCFNCDIFLHETVHSCPGCASNPTLSQTPTNN</sequence>
<keyword evidence="8 11" id="KW-0804">Transcription</keyword>
<evidence type="ECO:0000256" key="5">
    <source>
        <dbReference type="ARBA" id="ARBA00022771"/>
    </source>
</evidence>
<keyword evidence="9" id="KW-0234">DNA repair</keyword>
<comment type="subcellular location">
    <subcellularLocation>
        <location evidence="1 11">Nucleus</location>
    </subcellularLocation>
</comment>
<keyword evidence="17" id="KW-1185">Reference proteome</keyword>
<evidence type="ECO:0000256" key="7">
    <source>
        <dbReference type="ARBA" id="ARBA00023015"/>
    </source>
</evidence>
<keyword evidence="5 13" id="KW-0863">Zinc-finger</keyword>
<dbReference type="Proteomes" id="UP001286313">
    <property type="component" value="Unassembled WGS sequence"/>
</dbReference>
<dbReference type="SMART" id="SM00327">
    <property type="entry name" value="VWA"/>
    <property type="match status" value="1"/>
</dbReference>
<evidence type="ECO:0000256" key="10">
    <source>
        <dbReference type="ARBA" id="ARBA00023242"/>
    </source>
</evidence>
<evidence type="ECO:0000256" key="12">
    <source>
        <dbReference type="PIRSR" id="PIRSR015919-1"/>
    </source>
</evidence>
<evidence type="ECO:0000313" key="16">
    <source>
        <dbReference type="EMBL" id="KAK3878220.1"/>
    </source>
</evidence>
<proteinExistence type="inferred from homology"/>